<dbReference type="EMBL" id="JACRJB010000005">
    <property type="protein sequence ID" value="MBI5128075.1"/>
    <property type="molecule type" value="Genomic_DNA"/>
</dbReference>
<evidence type="ECO:0000313" key="3">
    <source>
        <dbReference type="Proteomes" id="UP000782519"/>
    </source>
</evidence>
<sequence length="99" mass="11090">MNFFLRLIDHNVDAANSGSFSRMWHPIGTEDYDEQLELAVIVDGVVQWHSAPCRRVIGGWVRCDTHEYVTRMPTHWRPSAQPHPLRPGGGPARVGGDAS</sequence>
<evidence type="ECO:0000256" key="1">
    <source>
        <dbReference type="SAM" id="MobiDB-lite"/>
    </source>
</evidence>
<feature type="region of interest" description="Disordered" evidence="1">
    <location>
        <begin position="74"/>
        <end position="99"/>
    </location>
</feature>
<name>A0A933VZQ1_RHOPL</name>
<feature type="compositionally biased region" description="Gly residues" evidence="1">
    <location>
        <begin position="87"/>
        <end position="99"/>
    </location>
</feature>
<dbReference type="AlphaFoldDB" id="A0A933VZQ1"/>
<organism evidence="2 3">
    <name type="scientific">Rhodopseudomonas palustris</name>
    <dbReference type="NCBI Taxonomy" id="1076"/>
    <lineage>
        <taxon>Bacteria</taxon>
        <taxon>Pseudomonadati</taxon>
        <taxon>Pseudomonadota</taxon>
        <taxon>Alphaproteobacteria</taxon>
        <taxon>Hyphomicrobiales</taxon>
        <taxon>Nitrobacteraceae</taxon>
        <taxon>Rhodopseudomonas</taxon>
    </lineage>
</organism>
<protein>
    <submittedName>
        <fullName evidence="2">Uncharacterized protein</fullName>
    </submittedName>
</protein>
<dbReference type="Proteomes" id="UP000782519">
    <property type="component" value="Unassembled WGS sequence"/>
</dbReference>
<reference evidence="2" key="1">
    <citation type="submission" date="2020-07" db="EMBL/GenBank/DDBJ databases">
        <title>Huge and variable diversity of episymbiotic CPR bacteria and DPANN archaea in groundwater ecosystems.</title>
        <authorList>
            <person name="He C.Y."/>
            <person name="Keren R."/>
            <person name="Whittaker M."/>
            <person name="Farag I.F."/>
            <person name="Doudna J."/>
            <person name="Cate J.H.D."/>
            <person name="Banfield J.F."/>
        </authorList>
    </citation>
    <scope>NUCLEOTIDE SEQUENCE</scope>
    <source>
        <strain evidence="2">NC_groundwater_1818_Pr3_B-0.1um_66_35</strain>
    </source>
</reference>
<proteinExistence type="predicted"/>
<gene>
    <name evidence="2" type="ORF">HZA66_01415</name>
</gene>
<comment type="caution">
    <text evidence="2">The sequence shown here is derived from an EMBL/GenBank/DDBJ whole genome shotgun (WGS) entry which is preliminary data.</text>
</comment>
<evidence type="ECO:0000313" key="2">
    <source>
        <dbReference type="EMBL" id="MBI5128075.1"/>
    </source>
</evidence>
<accession>A0A933VZQ1</accession>